<dbReference type="AlphaFoldDB" id="A0A438KF37"/>
<dbReference type="PANTHER" id="PTHR43322:SF3">
    <property type="entry name" value="1-DEOXY-D-XYLULOSE-5-PHOSPHATE SYNTHASE"/>
    <property type="match status" value="1"/>
</dbReference>
<protein>
    <submittedName>
        <fullName evidence="6">Putative 1-deoxy-D-xylulose-5-phosphate synthase, chloroplastic</fullName>
    </submittedName>
</protein>
<organism evidence="6 7">
    <name type="scientific">Vitis vinifera</name>
    <name type="common">Grape</name>
    <dbReference type="NCBI Taxonomy" id="29760"/>
    <lineage>
        <taxon>Eukaryota</taxon>
        <taxon>Viridiplantae</taxon>
        <taxon>Streptophyta</taxon>
        <taxon>Embryophyta</taxon>
        <taxon>Tracheophyta</taxon>
        <taxon>Spermatophyta</taxon>
        <taxon>Magnoliopsida</taxon>
        <taxon>eudicotyledons</taxon>
        <taxon>Gunneridae</taxon>
        <taxon>Pentapetalae</taxon>
        <taxon>rosids</taxon>
        <taxon>Vitales</taxon>
        <taxon>Vitaceae</taxon>
        <taxon>Viteae</taxon>
        <taxon>Vitis</taxon>
    </lineage>
</organism>
<keyword evidence="5" id="KW-1133">Transmembrane helix</keyword>
<dbReference type="Proteomes" id="UP000288805">
    <property type="component" value="Unassembled WGS sequence"/>
</dbReference>
<evidence type="ECO:0000256" key="5">
    <source>
        <dbReference type="SAM" id="Phobius"/>
    </source>
</evidence>
<keyword evidence="3" id="KW-0808">Transferase</keyword>
<evidence type="ECO:0000256" key="3">
    <source>
        <dbReference type="ARBA" id="ARBA00022679"/>
    </source>
</evidence>
<comment type="subunit">
    <text evidence="2">Homodimer.</text>
</comment>
<keyword evidence="5" id="KW-0812">Transmembrane</keyword>
<dbReference type="InterPro" id="IPR005477">
    <property type="entry name" value="Dxylulose-5-P_synthase"/>
</dbReference>
<dbReference type="GO" id="GO:0008661">
    <property type="term" value="F:1-deoxy-D-xylulose-5-phosphate synthase activity"/>
    <property type="evidence" value="ECO:0007669"/>
    <property type="project" value="InterPro"/>
</dbReference>
<name>A0A438KF37_VITVI</name>
<accession>A0A438KF37</accession>
<evidence type="ECO:0000256" key="4">
    <source>
        <dbReference type="ARBA" id="ARBA00023052"/>
    </source>
</evidence>
<sequence>MVPMMPQGVGGGHLLGILVFVVYEVFSLFDSNANHVFISGHFQIQLVQWRPIALPDNYIEQASPEEQLAIAGLTGHHIAATVLSLLGRNREALLLMQ</sequence>
<keyword evidence="4" id="KW-0786">Thiamine pyrophosphate</keyword>
<keyword evidence="5" id="KW-0472">Membrane</keyword>
<evidence type="ECO:0000313" key="6">
    <source>
        <dbReference type="EMBL" id="RVX19818.1"/>
    </source>
</evidence>
<dbReference type="PANTHER" id="PTHR43322">
    <property type="entry name" value="1-D-DEOXYXYLULOSE 5-PHOSPHATE SYNTHASE-RELATED"/>
    <property type="match status" value="1"/>
</dbReference>
<reference evidence="6 7" key="1">
    <citation type="journal article" date="2018" name="PLoS Genet.">
        <title>Population sequencing reveals clonal diversity and ancestral inbreeding in the grapevine cultivar Chardonnay.</title>
        <authorList>
            <person name="Roach M.J."/>
            <person name="Johnson D.L."/>
            <person name="Bohlmann J."/>
            <person name="van Vuuren H.J."/>
            <person name="Jones S.J."/>
            <person name="Pretorius I.S."/>
            <person name="Schmidt S.A."/>
            <person name="Borneman A.R."/>
        </authorList>
    </citation>
    <scope>NUCLEOTIDE SEQUENCE [LARGE SCALE GENOMIC DNA]</scope>
    <source>
        <strain evidence="7">cv. Chardonnay</strain>
        <tissue evidence="6">Leaf</tissue>
    </source>
</reference>
<dbReference type="EMBL" id="QGNW01000008">
    <property type="protein sequence ID" value="RVX19818.1"/>
    <property type="molecule type" value="Genomic_DNA"/>
</dbReference>
<dbReference type="GO" id="GO:0016114">
    <property type="term" value="P:terpenoid biosynthetic process"/>
    <property type="evidence" value="ECO:0007669"/>
    <property type="project" value="InterPro"/>
</dbReference>
<gene>
    <name evidence="6" type="primary">TKT2_2</name>
    <name evidence="6" type="ORF">CK203_005289</name>
</gene>
<evidence type="ECO:0000256" key="2">
    <source>
        <dbReference type="ARBA" id="ARBA00011738"/>
    </source>
</evidence>
<proteinExistence type="predicted"/>
<evidence type="ECO:0000256" key="1">
    <source>
        <dbReference type="ARBA" id="ARBA00001946"/>
    </source>
</evidence>
<comment type="cofactor">
    <cofactor evidence="1">
        <name>Mg(2+)</name>
        <dbReference type="ChEBI" id="CHEBI:18420"/>
    </cofactor>
</comment>
<evidence type="ECO:0000313" key="7">
    <source>
        <dbReference type="Proteomes" id="UP000288805"/>
    </source>
</evidence>
<feature type="transmembrane region" description="Helical" evidence="5">
    <location>
        <begin position="12"/>
        <end position="29"/>
    </location>
</feature>
<comment type="caution">
    <text evidence="6">The sequence shown here is derived from an EMBL/GenBank/DDBJ whole genome shotgun (WGS) entry which is preliminary data.</text>
</comment>